<organism evidence="4 5">
    <name type="scientific">Maylandia zebra</name>
    <name type="common">zebra mbuna</name>
    <dbReference type="NCBI Taxonomy" id="106582"/>
    <lineage>
        <taxon>Eukaryota</taxon>
        <taxon>Metazoa</taxon>
        <taxon>Chordata</taxon>
        <taxon>Craniata</taxon>
        <taxon>Vertebrata</taxon>
        <taxon>Euteleostomi</taxon>
        <taxon>Actinopterygii</taxon>
        <taxon>Neopterygii</taxon>
        <taxon>Teleostei</taxon>
        <taxon>Neoteleostei</taxon>
        <taxon>Acanthomorphata</taxon>
        <taxon>Ovalentaria</taxon>
        <taxon>Cichlomorphae</taxon>
        <taxon>Cichliformes</taxon>
        <taxon>Cichlidae</taxon>
        <taxon>African cichlids</taxon>
        <taxon>Pseudocrenilabrinae</taxon>
        <taxon>Haplochromini</taxon>
        <taxon>Maylandia</taxon>
        <taxon>Maylandia zebra complex</taxon>
    </lineage>
</organism>
<dbReference type="InterPro" id="IPR040467">
    <property type="entry name" value="CCDC66_dom"/>
</dbReference>
<evidence type="ECO:0000259" key="3">
    <source>
        <dbReference type="Pfam" id="PF15236"/>
    </source>
</evidence>
<dbReference type="Pfam" id="PF15236">
    <property type="entry name" value="CCDC66"/>
    <property type="match status" value="1"/>
</dbReference>
<dbReference type="PANTHER" id="PTHR22736:SF2">
    <property type="entry name" value="COILED-COIL DOMAIN-CONTAINING PROTEIN 66"/>
    <property type="match status" value="1"/>
</dbReference>
<feature type="domain" description="CCDC66" evidence="3">
    <location>
        <begin position="434"/>
        <end position="539"/>
    </location>
</feature>
<dbReference type="GO" id="GO:0060271">
    <property type="term" value="P:cilium assembly"/>
    <property type="evidence" value="ECO:0007669"/>
    <property type="project" value="TreeGrafter"/>
</dbReference>
<name>A0A3P9CHD4_9CICH</name>
<proteinExistence type="predicted"/>
<sequence length="873" mass="97615">MNLGDGLLFELENGKPKLILLSHGVDKNPAKLSFRPGAANILSCRQTSCVSDVQGEERPPRQLAMRHRGARSKAGGAGASVTSNTEGKSASLTSMKTHDHHKVGIVKAVAKVKSDRQKHSITLGPLRAGEKTGQAGNTRTRGAGKAGFKDPAASRDAALKDSMVCLTSEQLQHILSTVQTSNNMQHPPEDDKTQGSNGNQTSSKSGYSQNEGGGGNMREEDRGGGGEGIKKGDGEGTDSMGTSQQKDNKLSGGMFSWLEERQSDSKAAIEAKKAQWKKELDEQVALKQQQHSAPSRLQAEEDTQSVLSVQSSISHKQQPPAIRSSLRLGEVTPMEEEMLSVERREEQKRCWLEELDRQREEMTERRRREKVLQSQAEDHELWATHFDSLQRRPPVQPAVPSALPPAQFSSSDRGEWEPLSSLSLIWDATSSCGADSVAGNSVDTTRGYPTRASYLRTMTSLLDPAQIEERERRRLKQLEQQRAIEAQVEERRLQREREEAKRRQEEEEEERRVVLEREMLQRQYEMDTLKEREKEQSINQEEQLKKSSHDGRLHQELESNAVTRQAEDLEDTSTSGSSYKDAAVQTEAAPSLPLRAQTPDVSAQPPPSLPTAAPPPNSRSRALRTGKENICLPAGGDPYEPFARTEKSRRDKRRPEWNTQRPNRQFVPASERYPAALQRNRQESRLKRQAELLALQERTCLPRTDPPLPPPPQELCLCPDIMQTRTSPTRKVEANSRGHIISTGLNAERGRSPPVPAVKHRAQSQHASNTLPLVSEFIPYVRTNEVFNLDPLEPADTPPPLTHSGAPPPSHRDPLLHPELLRNTHIHRQQEILRGLAQLRQGLLLKQRELESDLNPSRKHHDKHRIPSTSHRT</sequence>
<feature type="compositionally biased region" description="Pro residues" evidence="2">
    <location>
        <begin position="796"/>
        <end position="809"/>
    </location>
</feature>
<feature type="compositionally biased region" description="Basic residues" evidence="2">
    <location>
        <begin position="857"/>
        <end position="873"/>
    </location>
</feature>
<keyword evidence="5" id="KW-1185">Reference proteome</keyword>
<feature type="compositionally biased region" description="Basic and acidic residues" evidence="2">
    <location>
        <begin position="488"/>
        <end position="557"/>
    </location>
</feature>
<evidence type="ECO:0000313" key="5">
    <source>
        <dbReference type="Proteomes" id="UP000265160"/>
    </source>
</evidence>
<dbReference type="GO" id="GO:0008017">
    <property type="term" value="F:microtubule binding"/>
    <property type="evidence" value="ECO:0007669"/>
    <property type="project" value="TreeGrafter"/>
</dbReference>
<dbReference type="STRING" id="106582.ENSMZEP00005021557"/>
<dbReference type="GO" id="GO:0005929">
    <property type="term" value="C:cilium"/>
    <property type="evidence" value="ECO:0007669"/>
    <property type="project" value="TreeGrafter"/>
</dbReference>
<feature type="compositionally biased region" description="Basic and acidic residues" evidence="2">
    <location>
        <begin position="643"/>
        <end position="656"/>
    </location>
</feature>
<reference evidence="4" key="3">
    <citation type="submission" date="2025-09" db="UniProtKB">
        <authorList>
            <consortium name="Ensembl"/>
        </authorList>
    </citation>
    <scope>IDENTIFICATION</scope>
</reference>
<feature type="compositionally biased region" description="Polar residues" evidence="2">
    <location>
        <begin position="81"/>
        <end position="95"/>
    </location>
</feature>
<reference evidence="4 5" key="1">
    <citation type="journal article" date="2014" name="Nature">
        <title>The genomic substrate for adaptive radiation in African cichlid fish.</title>
        <authorList>
            <person name="Brawand D."/>
            <person name="Wagner C.E."/>
            <person name="Li Y.I."/>
            <person name="Malinsky M."/>
            <person name="Keller I."/>
            <person name="Fan S."/>
            <person name="Simakov O."/>
            <person name="Ng A.Y."/>
            <person name="Lim Z.W."/>
            <person name="Bezault E."/>
            <person name="Turner-Maier J."/>
            <person name="Johnson J."/>
            <person name="Alcazar R."/>
            <person name="Noh H.J."/>
            <person name="Russell P."/>
            <person name="Aken B."/>
            <person name="Alfoldi J."/>
            <person name="Amemiya C."/>
            <person name="Azzouzi N."/>
            <person name="Baroiller J.F."/>
            <person name="Barloy-Hubler F."/>
            <person name="Berlin A."/>
            <person name="Bloomquist R."/>
            <person name="Carleton K.L."/>
            <person name="Conte M.A."/>
            <person name="D'Cotta H."/>
            <person name="Eshel O."/>
            <person name="Gaffney L."/>
            <person name="Galibert F."/>
            <person name="Gante H.F."/>
            <person name="Gnerre S."/>
            <person name="Greuter L."/>
            <person name="Guyon R."/>
            <person name="Haddad N.S."/>
            <person name="Haerty W."/>
            <person name="Harris R.M."/>
            <person name="Hofmann H.A."/>
            <person name="Hourlier T."/>
            <person name="Hulata G."/>
            <person name="Jaffe D.B."/>
            <person name="Lara M."/>
            <person name="Lee A.P."/>
            <person name="MacCallum I."/>
            <person name="Mwaiko S."/>
            <person name="Nikaido M."/>
            <person name="Nishihara H."/>
            <person name="Ozouf-Costaz C."/>
            <person name="Penman D.J."/>
            <person name="Przybylski D."/>
            <person name="Rakotomanga M."/>
            <person name="Renn S.C.P."/>
            <person name="Ribeiro F.J."/>
            <person name="Ron M."/>
            <person name="Salzburger W."/>
            <person name="Sanchez-Pulido L."/>
            <person name="Santos M.E."/>
            <person name="Searle S."/>
            <person name="Sharpe T."/>
            <person name="Swofford R."/>
            <person name="Tan F.J."/>
            <person name="Williams L."/>
            <person name="Young S."/>
            <person name="Yin S."/>
            <person name="Okada N."/>
            <person name="Kocher T.D."/>
            <person name="Miska E.A."/>
            <person name="Lander E.S."/>
            <person name="Venkatesh B."/>
            <person name="Fernald R.D."/>
            <person name="Meyer A."/>
            <person name="Ponting C.P."/>
            <person name="Streelman J.T."/>
            <person name="Lindblad-Toh K."/>
            <person name="Seehausen O."/>
            <person name="Di Palma F."/>
        </authorList>
    </citation>
    <scope>NUCLEOTIDE SEQUENCE</scope>
</reference>
<dbReference type="GeneTree" id="ENSGT00390000012411"/>
<feature type="compositionally biased region" description="Polar residues" evidence="2">
    <location>
        <begin position="194"/>
        <end position="209"/>
    </location>
</feature>
<evidence type="ECO:0000313" key="4">
    <source>
        <dbReference type="Ensembl" id="ENSMZEP00005021557.1"/>
    </source>
</evidence>
<dbReference type="Proteomes" id="UP000265160">
    <property type="component" value="LG5"/>
</dbReference>
<dbReference type="Ensembl" id="ENSMZET00005022268.1">
    <property type="protein sequence ID" value="ENSMZEP00005021557.1"/>
    <property type="gene ID" value="ENSMZEG00005016189.1"/>
</dbReference>
<dbReference type="AlphaFoldDB" id="A0A3P9CHD4"/>
<gene>
    <name evidence="4" type="primary">CCDC66</name>
</gene>
<feature type="compositionally biased region" description="Basic and acidic residues" evidence="2">
    <location>
        <begin position="258"/>
        <end position="281"/>
    </location>
</feature>
<dbReference type="GO" id="GO:0005874">
    <property type="term" value="C:microtubule"/>
    <property type="evidence" value="ECO:0007669"/>
    <property type="project" value="TreeGrafter"/>
</dbReference>
<feature type="compositionally biased region" description="Polar residues" evidence="2">
    <location>
        <begin position="286"/>
        <end position="295"/>
    </location>
</feature>
<feature type="compositionally biased region" description="Basic and acidic residues" evidence="2">
    <location>
        <begin position="217"/>
        <end position="234"/>
    </location>
</feature>
<protein>
    <submittedName>
        <fullName evidence="4">Coiled-coil domain containing 66</fullName>
    </submittedName>
</protein>
<keyword evidence="1" id="KW-0175">Coiled coil</keyword>
<accession>A0A3P9CHD4</accession>
<dbReference type="InterPro" id="IPR039183">
    <property type="entry name" value="CCD66"/>
</dbReference>
<feature type="region of interest" description="Disordered" evidence="2">
    <location>
        <begin position="392"/>
        <end position="414"/>
    </location>
</feature>
<feature type="coiled-coil region" evidence="1">
    <location>
        <begin position="341"/>
        <end position="372"/>
    </location>
</feature>
<feature type="region of interest" description="Disordered" evidence="2">
    <location>
        <begin position="181"/>
        <end position="322"/>
    </location>
</feature>
<evidence type="ECO:0000256" key="1">
    <source>
        <dbReference type="SAM" id="Coils"/>
    </source>
</evidence>
<feature type="compositionally biased region" description="Polar residues" evidence="2">
    <location>
        <begin position="304"/>
        <end position="317"/>
    </location>
</feature>
<dbReference type="RefSeq" id="XP_004548842.2">
    <property type="nucleotide sequence ID" value="XM_004548785.3"/>
</dbReference>
<evidence type="ECO:0000256" key="2">
    <source>
        <dbReference type="SAM" id="MobiDB-lite"/>
    </source>
</evidence>
<reference evidence="4" key="2">
    <citation type="submission" date="2025-08" db="UniProtKB">
        <authorList>
            <consortium name="Ensembl"/>
        </authorList>
    </citation>
    <scope>IDENTIFICATION</scope>
</reference>
<feature type="region of interest" description="Disordered" evidence="2">
    <location>
        <begin position="486"/>
        <end position="684"/>
    </location>
</feature>
<feature type="region of interest" description="Disordered" evidence="2">
    <location>
        <begin position="52"/>
        <end position="98"/>
    </location>
</feature>
<dbReference type="PANTHER" id="PTHR22736">
    <property type="entry name" value="COILED-COIL DOMAIN-CONTAINING PROTEIN 66"/>
    <property type="match status" value="1"/>
</dbReference>
<feature type="compositionally biased region" description="Pro residues" evidence="2">
    <location>
        <begin position="604"/>
        <end position="617"/>
    </location>
</feature>
<feature type="region of interest" description="Disordered" evidence="2">
    <location>
        <begin position="850"/>
        <end position="873"/>
    </location>
</feature>
<feature type="region of interest" description="Disordered" evidence="2">
    <location>
        <begin position="789"/>
        <end position="816"/>
    </location>
</feature>
<feature type="region of interest" description="Disordered" evidence="2">
    <location>
        <begin position="115"/>
        <end position="154"/>
    </location>
</feature>